<sequence length="436" mass="46839">MSEPADVRLLRLLGGESLAGLRQRLRRRFAHAHPDRPLEHIRIDGLTADEHAALASLTGRPQRFSASMRIDLDLVDASFRNAGVAGSLRDALERLDGPIPDVVATRLRARDQWAQVVENCRDPRLSDLLREPSGLGLLRRLARQDAARATELCRRAEAVLRRLPAHGITRSQLAAEVLGDAHALDAGQPVATLVLATQRRLALSARRETGEDVGGAPAQEADAVSQPAAERARDLWAMAGVLVNELARPALFLNLPAKGLCAGGDGEPRYASLRALLRAPPRWDAAGLEVHVCENPNLLAIAADRLGAHCAPLVCTDGMPAAAQRTLLAQLAEAGARLLYHGDFDWPGLRIANHVMRAFDARPWRLGASDYLAAVHAAAGMGHSLQGEPAEASWDVALAAAMQEHRLAIAEEALTEPLLQDLDTGRSTGQPIVSHS</sequence>
<evidence type="ECO:0000259" key="2">
    <source>
        <dbReference type="Pfam" id="PF11796"/>
    </source>
</evidence>
<evidence type="ECO:0000313" key="3">
    <source>
        <dbReference type="EMBL" id="KAA5602374.1"/>
    </source>
</evidence>
<dbReference type="Pfam" id="PF09664">
    <property type="entry name" value="DUF2399"/>
    <property type="match status" value="1"/>
</dbReference>
<evidence type="ECO:0000313" key="4">
    <source>
        <dbReference type="Proteomes" id="UP000323886"/>
    </source>
</evidence>
<comment type="caution">
    <text evidence="3">The sequence shown here is derived from an EMBL/GenBank/DDBJ whole genome shotgun (WGS) entry which is preliminary data.</text>
</comment>
<dbReference type="EMBL" id="VWPL01000007">
    <property type="protein sequence ID" value="KAA5602374.1"/>
    <property type="molecule type" value="Genomic_DNA"/>
</dbReference>
<proteinExistence type="predicted"/>
<keyword evidence="4" id="KW-1185">Reference proteome</keyword>
<reference evidence="3 4" key="1">
    <citation type="submission" date="2019-09" db="EMBL/GenBank/DDBJ databases">
        <title>Draft Whole-Genome sequence of Blastochloris sulfoviridis DSM 729.</title>
        <authorList>
            <person name="Meyer T.E."/>
            <person name="Kyndt J.A."/>
        </authorList>
    </citation>
    <scope>NUCLEOTIDE SEQUENCE [LARGE SCALE GENOMIC DNA]</scope>
    <source>
        <strain evidence="3 4">DSM 729</strain>
    </source>
</reference>
<dbReference type="InterPro" id="IPR024466">
    <property type="entry name" value="CHP02679_N"/>
</dbReference>
<dbReference type="OrthoDB" id="8188786at2"/>
<gene>
    <name evidence="3" type="ORF">F1193_05580</name>
</gene>
<dbReference type="RefSeq" id="WP_150096698.1">
    <property type="nucleotide sequence ID" value="NZ_VWPL01000007.1"/>
</dbReference>
<dbReference type="NCBIfam" id="TIGR02679">
    <property type="entry name" value="TIGR02679 family protein"/>
    <property type="match status" value="1"/>
</dbReference>
<dbReference type="Pfam" id="PF11796">
    <property type="entry name" value="DUF3323"/>
    <property type="match status" value="1"/>
</dbReference>
<feature type="domain" description="DUF2399" evidence="1">
    <location>
        <begin position="272"/>
        <end position="422"/>
    </location>
</feature>
<dbReference type="AlphaFoldDB" id="A0A5M6I2E9"/>
<accession>A0A5M6I2E9</accession>
<dbReference type="Proteomes" id="UP000323886">
    <property type="component" value="Unassembled WGS sequence"/>
</dbReference>
<name>A0A5M6I2E9_9HYPH</name>
<dbReference type="InterPro" id="IPR024465">
    <property type="entry name" value="DUF2399"/>
</dbReference>
<organism evidence="3 4">
    <name type="scientific">Blastochloris sulfoviridis</name>
    <dbReference type="NCBI Taxonomy" id="50712"/>
    <lineage>
        <taxon>Bacteria</taxon>
        <taxon>Pseudomonadati</taxon>
        <taxon>Pseudomonadota</taxon>
        <taxon>Alphaproteobacteria</taxon>
        <taxon>Hyphomicrobiales</taxon>
        <taxon>Blastochloridaceae</taxon>
        <taxon>Blastochloris</taxon>
    </lineage>
</organism>
<evidence type="ECO:0000259" key="1">
    <source>
        <dbReference type="Pfam" id="PF09664"/>
    </source>
</evidence>
<protein>
    <submittedName>
        <fullName evidence="3">TIGR02679 family protein</fullName>
    </submittedName>
</protein>
<dbReference type="InterPro" id="IPR013495">
    <property type="entry name" value="CHP02679"/>
</dbReference>
<feature type="domain" description="Conserved hypothetical protein CHP02679 N terminus" evidence="2">
    <location>
        <begin position="41"/>
        <end position="257"/>
    </location>
</feature>